<evidence type="ECO:0000256" key="1">
    <source>
        <dbReference type="ARBA" id="ARBA00022679"/>
    </source>
</evidence>
<evidence type="ECO:0000313" key="5">
    <source>
        <dbReference type="Proteomes" id="UP000430202"/>
    </source>
</evidence>
<dbReference type="Proteomes" id="UP000430202">
    <property type="component" value="Unassembled WGS sequence"/>
</dbReference>
<dbReference type="PANTHER" id="PTHR43877:SF2">
    <property type="entry name" value="AMINOALKYLPHOSPHONATE N-ACETYLTRANSFERASE-RELATED"/>
    <property type="match status" value="1"/>
</dbReference>
<keyword evidence="2" id="KW-0012">Acyltransferase</keyword>
<dbReference type="Pfam" id="PF00583">
    <property type="entry name" value="Acetyltransf_1"/>
    <property type="match status" value="1"/>
</dbReference>
<dbReference type="InterPro" id="IPR000182">
    <property type="entry name" value="GNAT_dom"/>
</dbReference>
<evidence type="ECO:0000313" key="4">
    <source>
        <dbReference type="EMBL" id="VXB12346.1"/>
    </source>
</evidence>
<dbReference type="InterPro" id="IPR050832">
    <property type="entry name" value="Bact_Acetyltransf"/>
</dbReference>
<gene>
    <name evidence="4" type="ORF">MARI151_10571</name>
</gene>
<evidence type="ECO:0000259" key="3">
    <source>
        <dbReference type="PROSITE" id="PS51186"/>
    </source>
</evidence>
<accession>A0A653N684</accession>
<dbReference type="SUPFAM" id="SSF55729">
    <property type="entry name" value="Acyl-CoA N-acyltransferases (Nat)"/>
    <property type="match status" value="1"/>
</dbReference>
<dbReference type="Gene3D" id="3.40.630.30">
    <property type="match status" value="1"/>
</dbReference>
<dbReference type="AlphaFoldDB" id="A0A653N684"/>
<dbReference type="RefSeq" id="WP_159301843.1">
    <property type="nucleotide sequence ID" value="NZ_LR733271.1"/>
</dbReference>
<name>A0A653N684_9FLAO</name>
<keyword evidence="1 4" id="KW-0808">Transferase</keyword>
<dbReference type="PROSITE" id="PS51186">
    <property type="entry name" value="GNAT"/>
    <property type="match status" value="1"/>
</dbReference>
<dbReference type="PANTHER" id="PTHR43877">
    <property type="entry name" value="AMINOALKYLPHOSPHONATE N-ACETYLTRANSFERASE-RELATED-RELATED"/>
    <property type="match status" value="1"/>
</dbReference>
<feature type="domain" description="N-acetyltransferase" evidence="3">
    <location>
        <begin position="5"/>
        <end position="155"/>
    </location>
</feature>
<sequence length="155" mass="17719">MNNEIEIREAVKSDLPVLRLHEQEVVNAERPMNPTIKESGVVYYDLEALIENPRATVLVACHDDKIVATGYALEKPARDYLDHETFAYLGFMFTDPAYRGRGLNGKIIDALIDWATNAGLTEIKLDVYSDNDSAIRAYEKKGFKRHMIEMRLRTE</sequence>
<organism evidence="4 5">
    <name type="scientific">Maribacter litoralis</name>
    <dbReference type="NCBI Taxonomy" id="2059726"/>
    <lineage>
        <taxon>Bacteria</taxon>
        <taxon>Pseudomonadati</taxon>
        <taxon>Bacteroidota</taxon>
        <taxon>Flavobacteriia</taxon>
        <taxon>Flavobacteriales</taxon>
        <taxon>Flavobacteriaceae</taxon>
        <taxon>Maribacter</taxon>
    </lineage>
</organism>
<dbReference type="InterPro" id="IPR016181">
    <property type="entry name" value="Acyl_CoA_acyltransferase"/>
</dbReference>
<reference evidence="4 5" key="1">
    <citation type="submission" date="2019-10" db="EMBL/GenBank/DDBJ databases">
        <authorList>
            <person name="Karimi E."/>
        </authorList>
    </citation>
    <scope>NUCLEOTIDE SEQUENCE [LARGE SCALE GENOMIC DNA]</scope>
    <source>
        <strain evidence="4">Maribacter sp. 151</strain>
    </source>
</reference>
<proteinExistence type="predicted"/>
<keyword evidence="5" id="KW-1185">Reference proteome</keyword>
<evidence type="ECO:0000256" key="2">
    <source>
        <dbReference type="ARBA" id="ARBA00023315"/>
    </source>
</evidence>
<dbReference type="GO" id="GO:0016747">
    <property type="term" value="F:acyltransferase activity, transferring groups other than amino-acyl groups"/>
    <property type="evidence" value="ECO:0007669"/>
    <property type="project" value="InterPro"/>
</dbReference>
<dbReference type="CDD" id="cd04301">
    <property type="entry name" value="NAT_SF"/>
    <property type="match status" value="1"/>
</dbReference>
<protein>
    <submittedName>
        <fullName evidence="4">Acetyltransferase (GNAT) family protein</fullName>
    </submittedName>
</protein>
<dbReference type="EMBL" id="CABWLR010000001">
    <property type="protein sequence ID" value="VXB12346.1"/>
    <property type="molecule type" value="Genomic_DNA"/>
</dbReference>